<evidence type="ECO:0000256" key="8">
    <source>
        <dbReference type="ARBA" id="ARBA00022989"/>
    </source>
</evidence>
<proteinExistence type="inferred from homology"/>
<evidence type="ECO:0000256" key="3">
    <source>
        <dbReference type="ARBA" id="ARBA00022448"/>
    </source>
</evidence>
<evidence type="ECO:0000256" key="2">
    <source>
        <dbReference type="ARBA" id="ARBA00007986"/>
    </source>
</evidence>
<evidence type="ECO:0000259" key="11">
    <source>
        <dbReference type="Pfam" id="PF11356"/>
    </source>
</evidence>
<dbReference type="AlphaFoldDB" id="A0A317Q269"/>
<dbReference type="EMBL" id="QGTT01000015">
    <property type="protein sequence ID" value="PWW10354.1"/>
    <property type="molecule type" value="Genomic_DNA"/>
</dbReference>
<dbReference type="RefSeq" id="WP_110076520.1">
    <property type="nucleotide sequence ID" value="NZ_QGTT01000015.1"/>
</dbReference>
<evidence type="ECO:0000256" key="10">
    <source>
        <dbReference type="SAM" id="Phobius"/>
    </source>
</evidence>
<evidence type="ECO:0000256" key="5">
    <source>
        <dbReference type="ARBA" id="ARBA00022519"/>
    </source>
</evidence>
<dbReference type="GO" id="GO:0015627">
    <property type="term" value="C:type II protein secretion system complex"/>
    <property type="evidence" value="ECO:0007669"/>
    <property type="project" value="InterPro"/>
</dbReference>
<gene>
    <name evidence="12" type="ORF">DET45_11531</name>
</gene>
<protein>
    <submittedName>
        <fullName evidence="12">Type II secretion system protein C (GspC)</fullName>
    </submittedName>
</protein>
<feature type="transmembrane region" description="Helical" evidence="10">
    <location>
        <begin position="15"/>
        <end position="33"/>
    </location>
</feature>
<reference evidence="12 13" key="1">
    <citation type="submission" date="2018-05" db="EMBL/GenBank/DDBJ databases">
        <title>Freshwater and sediment microbial communities from various areas in North America, analyzing microbe dynamics in response to fracking.</title>
        <authorList>
            <person name="Lamendella R."/>
        </authorList>
    </citation>
    <scope>NUCLEOTIDE SEQUENCE [LARGE SCALE GENOMIC DNA]</scope>
    <source>
        <strain evidence="12 13">125B1</strain>
    </source>
</reference>
<dbReference type="OrthoDB" id="1491375at2"/>
<keyword evidence="9 10" id="KW-0472">Membrane</keyword>
<dbReference type="Gene3D" id="2.30.30.830">
    <property type="match status" value="1"/>
</dbReference>
<keyword evidence="13" id="KW-1185">Reference proteome</keyword>
<dbReference type="InterPro" id="IPR001639">
    <property type="entry name" value="T2SS_protein-GspC"/>
</dbReference>
<dbReference type="InterPro" id="IPR036034">
    <property type="entry name" value="PDZ_sf"/>
</dbReference>
<comment type="caution">
    <text evidence="12">The sequence shown here is derived from an EMBL/GenBank/DDBJ whole genome shotgun (WGS) entry which is preliminary data.</text>
</comment>
<dbReference type="GO" id="GO:0005886">
    <property type="term" value="C:plasma membrane"/>
    <property type="evidence" value="ECO:0007669"/>
    <property type="project" value="UniProtKB-SubCell"/>
</dbReference>
<evidence type="ECO:0000256" key="9">
    <source>
        <dbReference type="ARBA" id="ARBA00023136"/>
    </source>
</evidence>
<evidence type="ECO:0000256" key="6">
    <source>
        <dbReference type="ARBA" id="ARBA00022692"/>
    </source>
</evidence>
<comment type="similarity">
    <text evidence="2">Belongs to the GSP C family.</text>
</comment>
<accession>A0A317Q269</accession>
<organism evidence="12 13">
    <name type="scientific">Pseudidiomarina maritima</name>
    <dbReference type="NCBI Taxonomy" id="519453"/>
    <lineage>
        <taxon>Bacteria</taxon>
        <taxon>Pseudomonadati</taxon>
        <taxon>Pseudomonadota</taxon>
        <taxon>Gammaproteobacteria</taxon>
        <taxon>Alteromonadales</taxon>
        <taxon>Idiomarinaceae</taxon>
        <taxon>Pseudidiomarina</taxon>
    </lineage>
</organism>
<dbReference type="SUPFAM" id="SSF50156">
    <property type="entry name" value="PDZ domain-like"/>
    <property type="match status" value="1"/>
</dbReference>
<evidence type="ECO:0000313" key="12">
    <source>
        <dbReference type="EMBL" id="PWW10354.1"/>
    </source>
</evidence>
<keyword evidence="5" id="KW-0997">Cell inner membrane</keyword>
<comment type="subcellular location">
    <subcellularLocation>
        <location evidence="1">Cell inner membrane</location>
    </subcellularLocation>
</comment>
<dbReference type="Proteomes" id="UP000246964">
    <property type="component" value="Unassembled WGS sequence"/>
</dbReference>
<dbReference type="GO" id="GO:0015628">
    <property type="term" value="P:protein secretion by the type II secretion system"/>
    <property type="evidence" value="ECO:0007669"/>
    <property type="project" value="InterPro"/>
</dbReference>
<sequence length="316" mass="33090">MQIQNNQAVALLQRYGNSLITAVCAVAAVWFAAQLTWQLITPRAEVPTGPIRQPASANSNVAPSISGLVRLQLFGSAEVKQQQQVAAQNAPKTTLNVRLLGVSASSNPARSAAIIERTGKQEVYVVGEKLSGTQVGIHEIYADRVILDNNGRLETLELEGIGELSEGLSLTMANMQRNNNQAGANVAAGPVAGGLPPTATDRGVPAIDPGPQLEGAAQAKAQALLTFIRIAPVREGSGLKGYRLSPGANPALFNQAGFKSGDLAVAINGQDLTNIATAIKLTNELATMTAATVTVVRGTEYIDLRLDINDLPQGEE</sequence>
<dbReference type="Pfam" id="PF11356">
    <property type="entry name" value="T2SSC"/>
    <property type="match status" value="1"/>
</dbReference>
<keyword evidence="4" id="KW-1003">Cell membrane</keyword>
<dbReference type="NCBIfam" id="TIGR01713">
    <property type="entry name" value="typeII_sec_gspC"/>
    <property type="match status" value="1"/>
</dbReference>
<keyword evidence="7" id="KW-0653">Protein transport</keyword>
<dbReference type="InterPro" id="IPR024961">
    <property type="entry name" value="T2SS_GspC_N"/>
</dbReference>
<keyword evidence="8 10" id="KW-1133">Transmembrane helix</keyword>
<dbReference type="PROSITE" id="PS01141">
    <property type="entry name" value="T2SP_C"/>
    <property type="match status" value="1"/>
</dbReference>
<keyword evidence="6 10" id="KW-0812">Transmembrane</keyword>
<evidence type="ECO:0000256" key="1">
    <source>
        <dbReference type="ARBA" id="ARBA00004533"/>
    </source>
</evidence>
<evidence type="ECO:0000313" key="13">
    <source>
        <dbReference type="Proteomes" id="UP000246964"/>
    </source>
</evidence>
<evidence type="ECO:0000256" key="4">
    <source>
        <dbReference type="ARBA" id="ARBA00022475"/>
    </source>
</evidence>
<name>A0A317Q269_9GAMM</name>
<evidence type="ECO:0000256" key="7">
    <source>
        <dbReference type="ARBA" id="ARBA00022927"/>
    </source>
</evidence>
<dbReference type="Gene3D" id="2.30.42.10">
    <property type="match status" value="1"/>
</dbReference>
<feature type="domain" description="Type II secretion system protein GspC N-terminal" evidence="11">
    <location>
        <begin position="25"/>
        <end position="158"/>
    </location>
</feature>
<keyword evidence="3" id="KW-0813">Transport</keyword>